<protein>
    <submittedName>
        <fullName evidence="1">Uncharacterized protein</fullName>
    </submittedName>
</protein>
<evidence type="ECO:0000313" key="1">
    <source>
        <dbReference type="EMBL" id="SVD41285.1"/>
    </source>
</evidence>
<gene>
    <name evidence="1" type="ORF">METZ01_LOCUS394139</name>
</gene>
<reference evidence="1" key="1">
    <citation type="submission" date="2018-05" db="EMBL/GenBank/DDBJ databases">
        <authorList>
            <person name="Lanie J.A."/>
            <person name="Ng W.-L."/>
            <person name="Kazmierczak K.M."/>
            <person name="Andrzejewski T.M."/>
            <person name="Davidsen T.M."/>
            <person name="Wayne K.J."/>
            <person name="Tettelin H."/>
            <person name="Glass J.I."/>
            <person name="Rusch D."/>
            <person name="Podicherti R."/>
            <person name="Tsui H.-C.T."/>
            <person name="Winkler M.E."/>
        </authorList>
    </citation>
    <scope>NUCLEOTIDE SEQUENCE</scope>
</reference>
<organism evidence="1">
    <name type="scientific">marine metagenome</name>
    <dbReference type="NCBI Taxonomy" id="408172"/>
    <lineage>
        <taxon>unclassified sequences</taxon>
        <taxon>metagenomes</taxon>
        <taxon>ecological metagenomes</taxon>
    </lineage>
</organism>
<name>A0A382V5I4_9ZZZZ</name>
<proteinExistence type="predicted"/>
<dbReference type="EMBL" id="UINC01149053">
    <property type="protein sequence ID" value="SVD41285.1"/>
    <property type="molecule type" value="Genomic_DNA"/>
</dbReference>
<sequence length="37" mass="4286">MNRKTVSDELSCQKEAFNVPEDVHYLNCAYMSPLPRV</sequence>
<dbReference type="AlphaFoldDB" id="A0A382V5I4"/>
<feature type="non-terminal residue" evidence="1">
    <location>
        <position position="37"/>
    </location>
</feature>
<accession>A0A382V5I4</accession>